<dbReference type="Gene3D" id="3.40.850.10">
    <property type="entry name" value="Kinesin motor domain"/>
    <property type="match status" value="1"/>
</dbReference>
<name>A0A2G2XUH5_CAPAN</name>
<feature type="binding site" evidence="7">
    <location>
        <begin position="151"/>
        <end position="158"/>
    </location>
    <ligand>
        <name>ATP</name>
        <dbReference type="ChEBI" id="CHEBI:30616"/>
    </ligand>
</feature>
<dbReference type="PANTHER" id="PTHR47972">
    <property type="entry name" value="KINESIN-LIKE PROTEIN KLP-3"/>
    <property type="match status" value="1"/>
</dbReference>
<dbReference type="PANTHER" id="PTHR47972:SF4">
    <property type="entry name" value="KINESIN-LIKE PROTEIN KIN-14L"/>
    <property type="match status" value="1"/>
</dbReference>
<feature type="region of interest" description="Disordered" evidence="8">
    <location>
        <begin position="655"/>
        <end position="690"/>
    </location>
</feature>
<feature type="compositionally biased region" description="Polar residues" evidence="8">
    <location>
        <begin position="570"/>
        <end position="592"/>
    </location>
</feature>
<keyword evidence="11" id="KW-1185">Reference proteome</keyword>
<evidence type="ECO:0000259" key="9">
    <source>
        <dbReference type="PROSITE" id="PS50067"/>
    </source>
</evidence>
<keyword evidence="3 7" id="KW-0547">Nucleotide-binding</keyword>
<dbReference type="GO" id="GO:0007017">
    <property type="term" value="P:microtubule-based process"/>
    <property type="evidence" value="ECO:0000318"/>
    <property type="project" value="GO_Central"/>
</dbReference>
<gene>
    <name evidence="10" type="ORF">T459_34976</name>
</gene>
<keyword evidence="6 7" id="KW-0505">Motor protein</keyword>
<dbReference type="InterPro" id="IPR027640">
    <property type="entry name" value="Kinesin-like_fam"/>
</dbReference>
<dbReference type="Proteomes" id="UP000222542">
    <property type="component" value="Unassembled WGS sequence"/>
</dbReference>
<sequence>MTNTLRWQNLKVLLASTKREFENLQSQLQSDLKQLGDQVLDMSNAALGYHKVMKENRALHNMVQDLKGNIRVYCRIRPAFDAEAKTIVDFIGEDGSLVVIDPLKPWKDGRKIFEFNRVFGSSATQEDVFPDTKPLVRSVMDGYNVCSFAYGQTGSGKTYTMSGPGGESTKEFGINQLALNDLFLLSDESKDIMSYKIHVQMVEIYNDQIRDLLANDPLLTKYPFIVIFPCMNGNGLPLPDASVHPVNCARDVIDLMKLSEGNRAVGSTAMNNRSSRSHSVLTVHVHGEDTNGNIIHSCLHLVDLASSERVDKSEVTGDGLKEAQHINKSLSFLGGVITALAQKNSHIPYRNSKLTLLLQNSLGGHAKTLMFAHVSPEGDSFGETISTLKFAQRVSSVELGAARLNKESVEVLELKAEEALTPQTNKPKEASRTPFQKPKATAELQEGYDVTKLYDQAGNDSFMKTPPSPPFAFRSQDTPQTPASGLKYQQASRSPTSGFKSQQPSRSPTSGFKSKHAPRSPTSTYKSQQLPRSPTSGFKSQQAPRSPTSALKSCNAPRSPTSAAIKGQVVKTTEITEQKPLTSSTHGMGSQIRRSLQTIGKLINGSDRKNQQKRTEAAAPLSPFSYQNEEKSSTTSNARTVRRQSLTGIPLLTMSRRSSLGGGSVPDSCANESRNCKTPVASAKLTKRWL</sequence>
<dbReference type="GO" id="GO:0015630">
    <property type="term" value="C:microtubule cytoskeleton"/>
    <property type="evidence" value="ECO:0000318"/>
    <property type="project" value="GO_Central"/>
</dbReference>
<evidence type="ECO:0000256" key="5">
    <source>
        <dbReference type="ARBA" id="ARBA00023054"/>
    </source>
</evidence>
<dbReference type="FunFam" id="3.40.850.10:FF:000044">
    <property type="entry name" value="p-loop containing nucleoside triphosphate hydrolases superfamily protein"/>
    <property type="match status" value="1"/>
</dbReference>
<feature type="compositionally biased region" description="Basic and acidic residues" evidence="8">
    <location>
        <begin position="606"/>
        <end position="616"/>
    </location>
</feature>
<comment type="caution">
    <text evidence="10">The sequence shown here is derived from an EMBL/GenBank/DDBJ whole genome shotgun (WGS) entry which is preliminary data.</text>
</comment>
<dbReference type="PRINTS" id="PR00380">
    <property type="entry name" value="KINESINHEAVY"/>
</dbReference>
<evidence type="ECO:0000256" key="4">
    <source>
        <dbReference type="ARBA" id="ARBA00022840"/>
    </source>
</evidence>
<dbReference type="Gramene" id="PHT61174">
    <property type="protein sequence ID" value="PHT61174"/>
    <property type="gene ID" value="T459_34976"/>
</dbReference>
<dbReference type="InterPro" id="IPR001752">
    <property type="entry name" value="Kinesin_motor_dom"/>
</dbReference>
<evidence type="ECO:0000313" key="11">
    <source>
        <dbReference type="Proteomes" id="UP000222542"/>
    </source>
</evidence>
<dbReference type="GO" id="GO:0003777">
    <property type="term" value="F:microtubule motor activity"/>
    <property type="evidence" value="ECO:0007669"/>
    <property type="project" value="InterPro"/>
</dbReference>
<evidence type="ECO:0000256" key="8">
    <source>
        <dbReference type="SAM" id="MobiDB-lite"/>
    </source>
</evidence>
<keyword evidence="5" id="KW-0175">Coiled coil</keyword>
<accession>A0A2G2XUH5</accession>
<dbReference type="STRING" id="4072.A0A2G2XUH5"/>
<dbReference type="EMBL" id="AYRZ02000222">
    <property type="protein sequence ID" value="PHT61174.1"/>
    <property type="molecule type" value="Genomic_DNA"/>
</dbReference>
<dbReference type="SUPFAM" id="SSF52540">
    <property type="entry name" value="P-loop containing nucleoside triphosphate hydrolases"/>
    <property type="match status" value="1"/>
</dbReference>
<dbReference type="SMART" id="SM00129">
    <property type="entry name" value="KISc"/>
    <property type="match status" value="1"/>
</dbReference>
<dbReference type="GO" id="GO:0005874">
    <property type="term" value="C:microtubule"/>
    <property type="evidence" value="ECO:0007669"/>
    <property type="project" value="UniProtKB-KW"/>
</dbReference>
<reference evidence="10 11" key="2">
    <citation type="journal article" date="2017" name="Genome Biol.">
        <title>New reference genome sequences of hot pepper reveal the massive evolution of plant disease-resistance genes by retroduplication.</title>
        <authorList>
            <person name="Kim S."/>
            <person name="Park J."/>
            <person name="Yeom S.I."/>
            <person name="Kim Y.M."/>
            <person name="Seo E."/>
            <person name="Kim K.T."/>
            <person name="Kim M.S."/>
            <person name="Lee J.M."/>
            <person name="Cheong K."/>
            <person name="Shin H.S."/>
            <person name="Kim S.B."/>
            <person name="Han K."/>
            <person name="Lee J."/>
            <person name="Park M."/>
            <person name="Lee H.A."/>
            <person name="Lee H.Y."/>
            <person name="Lee Y."/>
            <person name="Oh S."/>
            <person name="Lee J.H."/>
            <person name="Choi E."/>
            <person name="Choi E."/>
            <person name="Lee S.E."/>
            <person name="Jeon J."/>
            <person name="Kim H."/>
            <person name="Choi G."/>
            <person name="Song H."/>
            <person name="Lee J."/>
            <person name="Lee S.C."/>
            <person name="Kwon J.K."/>
            <person name="Lee H.Y."/>
            <person name="Koo N."/>
            <person name="Hong Y."/>
            <person name="Kim R.W."/>
            <person name="Kang W.H."/>
            <person name="Huh J.H."/>
            <person name="Kang B.C."/>
            <person name="Yang T.J."/>
            <person name="Lee Y.H."/>
            <person name="Bennetzen J.L."/>
            <person name="Choi D."/>
        </authorList>
    </citation>
    <scope>NUCLEOTIDE SEQUENCE [LARGE SCALE GENOMIC DNA]</scope>
    <source>
        <strain evidence="11">cv. CM334</strain>
    </source>
</reference>
<protein>
    <submittedName>
        <fullName evidence="10">Kinesin-4</fullName>
    </submittedName>
</protein>
<feature type="region of interest" description="Disordered" evidence="8">
    <location>
        <begin position="606"/>
        <end position="639"/>
    </location>
</feature>
<organism evidence="10 11">
    <name type="scientific">Capsicum annuum</name>
    <name type="common">Capsicum pepper</name>
    <dbReference type="NCBI Taxonomy" id="4072"/>
    <lineage>
        <taxon>Eukaryota</taxon>
        <taxon>Viridiplantae</taxon>
        <taxon>Streptophyta</taxon>
        <taxon>Embryophyta</taxon>
        <taxon>Tracheophyta</taxon>
        <taxon>Spermatophyta</taxon>
        <taxon>Magnoliopsida</taxon>
        <taxon>eudicotyledons</taxon>
        <taxon>Gunneridae</taxon>
        <taxon>Pentapetalae</taxon>
        <taxon>asterids</taxon>
        <taxon>lamiids</taxon>
        <taxon>Solanales</taxon>
        <taxon>Solanaceae</taxon>
        <taxon>Solanoideae</taxon>
        <taxon>Capsiceae</taxon>
        <taxon>Capsicum</taxon>
    </lineage>
</organism>
<dbReference type="PROSITE" id="PS50067">
    <property type="entry name" value="KINESIN_MOTOR_2"/>
    <property type="match status" value="1"/>
</dbReference>
<dbReference type="GO" id="GO:0007018">
    <property type="term" value="P:microtubule-based movement"/>
    <property type="evidence" value="ECO:0007669"/>
    <property type="project" value="InterPro"/>
</dbReference>
<feature type="domain" description="Kinesin motor" evidence="9">
    <location>
        <begin position="69"/>
        <end position="397"/>
    </location>
</feature>
<evidence type="ECO:0000313" key="10">
    <source>
        <dbReference type="EMBL" id="PHT61174.1"/>
    </source>
</evidence>
<keyword evidence="4 7" id="KW-0067">ATP-binding</keyword>
<dbReference type="InterPro" id="IPR027417">
    <property type="entry name" value="P-loop_NTPase"/>
</dbReference>
<dbReference type="GO" id="GO:0005524">
    <property type="term" value="F:ATP binding"/>
    <property type="evidence" value="ECO:0007669"/>
    <property type="project" value="UniProtKB-UniRule"/>
</dbReference>
<dbReference type="AlphaFoldDB" id="A0A2G2XUH5"/>
<feature type="compositionally biased region" description="Polar residues" evidence="8">
    <location>
        <begin position="475"/>
        <end position="512"/>
    </location>
</feature>
<reference evidence="10 11" key="1">
    <citation type="journal article" date="2014" name="Nat. Genet.">
        <title>Genome sequence of the hot pepper provides insights into the evolution of pungency in Capsicum species.</title>
        <authorList>
            <person name="Kim S."/>
            <person name="Park M."/>
            <person name="Yeom S.I."/>
            <person name="Kim Y.M."/>
            <person name="Lee J.M."/>
            <person name="Lee H.A."/>
            <person name="Seo E."/>
            <person name="Choi J."/>
            <person name="Cheong K."/>
            <person name="Kim K.T."/>
            <person name="Jung K."/>
            <person name="Lee G.W."/>
            <person name="Oh S.K."/>
            <person name="Bae C."/>
            <person name="Kim S.B."/>
            <person name="Lee H.Y."/>
            <person name="Kim S.Y."/>
            <person name="Kim M.S."/>
            <person name="Kang B.C."/>
            <person name="Jo Y.D."/>
            <person name="Yang H.B."/>
            <person name="Jeong H.J."/>
            <person name="Kang W.H."/>
            <person name="Kwon J.K."/>
            <person name="Shin C."/>
            <person name="Lim J.Y."/>
            <person name="Park J.H."/>
            <person name="Huh J.H."/>
            <person name="Kim J.S."/>
            <person name="Kim B.D."/>
            <person name="Cohen O."/>
            <person name="Paran I."/>
            <person name="Suh M.C."/>
            <person name="Lee S.B."/>
            <person name="Kim Y.K."/>
            <person name="Shin Y."/>
            <person name="Noh S.J."/>
            <person name="Park J."/>
            <person name="Seo Y.S."/>
            <person name="Kwon S.Y."/>
            <person name="Kim H.A."/>
            <person name="Park J.M."/>
            <person name="Kim H.J."/>
            <person name="Choi S.B."/>
            <person name="Bosland P.W."/>
            <person name="Reeves G."/>
            <person name="Jo S.H."/>
            <person name="Lee B.W."/>
            <person name="Cho H.T."/>
            <person name="Choi H.S."/>
            <person name="Lee M.S."/>
            <person name="Yu Y."/>
            <person name="Do Choi Y."/>
            <person name="Park B.S."/>
            <person name="van Deynze A."/>
            <person name="Ashrafi H."/>
            <person name="Hill T."/>
            <person name="Kim W.T."/>
            <person name="Pai H.S."/>
            <person name="Ahn H.K."/>
            <person name="Yeam I."/>
            <person name="Giovannoni J.J."/>
            <person name="Rose J.K."/>
            <person name="Sorensen I."/>
            <person name="Lee S.J."/>
            <person name="Kim R.W."/>
            <person name="Choi I.Y."/>
            <person name="Choi B.S."/>
            <person name="Lim J.S."/>
            <person name="Lee Y.H."/>
            <person name="Choi D."/>
        </authorList>
    </citation>
    <scope>NUCLEOTIDE SEQUENCE [LARGE SCALE GENOMIC DNA]</scope>
    <source>
        <strain evidence="11">cv. CM334</strain>
    </source>
</reference>
<evidence type="ECO:0000256" key="2">
    <source>
        <dbReference type="ARBA" id="ARBA00022701"/>
    </source>
</evidence>
<evidence type="ECO:0000256" key="3">
    <source>
        <dbReference type="ARBA" id="ARBA00022741"/>
    </source>
</evidence>
<evidence type="ECO:0000256" key="7">
    <source>
        <dbReference type="PROSITE-ProRule" id="PRU00283"/>
    </source>
</evidence>
<comment type="similarity">
    <text evidence="1">Belongs to the TRAFAC class myosin-kinesin ATPase superfamily. Kinesin family. KIN-14 subfamily.</text>
</comment>
<feature type="region of interest" description="Disordered" evidence="8">
    <location>
        <begin position="420"/>
        <end position="592"/>
    </location>
</feature>
<dbReference type="Pfam" id="PF00225">
    <property type="entry name" value="Kinesin"/>
    <property type="match status" value="1"/>
</dbReference>
<dbReference type="InterPro" id="IPR036961">
    <property type="entry name" value="Kinesin_motor_dom_sf"/>
</dbReference>
<feature type="compositionally biased region" description="Polar residues" evidence="8">
    <location>
        <begin position="520"/>
        <end position="562"/>
    </location>
</feature>
<evidence type="ECO:0000256" key="6">
    <source>
        <dbReference type="ARBA" id="ARBA00023175"/>
    </source>
</evidence>
<keyword evidence="2" id="KW-0493">Microtubule</keyword>
<dbReference type="GO" id="GO:0008017">
    <property type="term" value="F:microtubule binding"/>
    <property type="evidence" value="ECO:0000318"/>
    <property type="project" value="GO_Central"/>
</dbReference>
<proteinExistence type="inferred from homology"/>
<evidence type="ECO:0000256" key="1">
    <source>
        <dbReference type="ARBA" id="ARBA00010899"/>
    </source>
</evidence>